<organism evidence="1 2">
    <name type="scientific">Arcanobacterium pinnipediorum</name>
    <dbReference type="NCBI Taxonomy" id="1503041"/>
    <lineage>
        <taxon>Bacteria</taxon>
        <taxon>Bacillati</taxon>
        <taxon>Actinomycetota</taxon>
        <taxon>Actinomycetes</taxon>
        <taxon>Actinomycetales</taxon>
        <taxon>Actinomycetaceae</taxon>
        <taxon>Arcanobacterium</taxon>
    </lineage>
</organism>
<dbReference type="EMBL" id="CP099547">
    <property type="protein sequence ID" value="USR79942.1"/>
    <property type="molecule type" value="Genomic_DNA"/>
</dbReference>
<dbReference type="RefSeq" id="WP_216402809.1">
    <property type="nucleotide sequence ID" value="NZ_CP099547.1"/>
</dbReference>
<name>A0ABY5AIL8_9ACTO</name>
<gene>
    <name evidence="1" type="ORF">NG665_02895</name>
</gene>
<dbReference type="Proteomes" id="UP001056109">
    <property type="component" value="Chromosome"/>
</dbReference>
<sequence length="65" mass="7471">MPATFTSYEIDDLIEAIHYFRQASIRSLVIVGQRVELMKEIIPHIKVSTVVAINTDLWFDHLSVV</sequence>
<proteinExistence type="predicted"/>
<protein>
    <submittedName>
        <fullName evidence="1">Uncharacterized protein</fullName>
    </submittedName>
</protein>
<accession>A0ABY5AIL8</accession>
<evidence type="ECO:0000313" key="1">
    <source>
        <dbReference type="EMBL" id="USR79942.1"/>
    </source>
</evidence>
<evidence type="ECO:0000313" key="2">
    <source>
        <dbReference type="Proteomes" id="UP001056109"/>
    </source>
</evidence>
<keyword evidence="2" id="KW-1185">Reference proteome</keyword>
<reference evidence="1" key="1">
    <citation type="submission" date="2022-06" db="EMBL/GenBank/DDBJ databases">
        <title>Complete Genome Sequence of Arcanobacterium pinnipediorum strain DSM 28752 isolated from a harbour seal.</title>
        <authorList>
            <person name="Borowiak M."/>
            <person name="Kreitlow A."/>
            <person name="Alssahen M."/>
            <person name="Malorny B."/>
            <person name="Laemmler C."/>
            <person name="Prenger-Berninghoff E."/>
            <person name="Siebert U."/>
            <person name="Ploetz M."/>
            <person name="Abdulmawjood A."/>
        </authorList>
    </citation>
    <scope>NUCLEOTIDE SEQUENCE</scope>
    <source>
        <strain evidence="1">DSM 28752</strain>
    </source>
</reference>